<evidence type="ECO:0000256" key="1">
    <source>
        <dbReference type="ARBA" id="ARBA00003989"/>
    </source>
</evidence>
<accession>A0AB33KU03</accession>
<organism evidence="4">
    <name type="scientific">Tenacibaculum sp. Pbs-1</name>
    <dbReference type="NCBI Taxonomy" id="3238748"/>
    <lineage>
        <taxon>Bacteria</taxon>
        <taxon>Pseudomonadati</taxon>
        <taxon>Bacteroidota</taxon>
        <taxon>Flavobacteriia</taxon>
        <taxon>Flavobacteriales</taxon>
        <taxon>Flavobacteriaceae</taxon>
        <taxon>Tenacibaculum</taxon>
    </lineage>
</organism>
<dbReference type="InterPro" id="IPR053722">
    <property type="entry name" value="Curli_assembly_CsgC/AgfC"/>
</dbReference>
<gene>
    <name evidence="4" type="ORF">Pbs1_12340</name>
</gene>
<proteinExistence type="predicted"/>
<evidence type="ECO:0000256" key="3">
    <source>
        <dbReference type="ARBA" id="ARBA00022729"/>
    </source>
</evidence>
<dbReference type="AlphaFoldDB" id="A0AB33KU03"/>
<evidence type="ECO:0000256" key="2">
    <source>
        <dbReference type="ARBA" id="ARBA00014024"/>
    </source>
</evidence>
<reference evidence="4" key="1">
    <citation type="submission" date="2024-08" db="EMBL/GenBank/DDBJ databases">
        <title>Whole genome sequence of Tenacibaculum sp. strain pbs-1 associated with black-spot shell disease in Akoya pearl oysters.</title>
        <authorList>
            <person name="Sakatoku A."/>
            <person name="Suzuki T."/>
            <person name="Hatano K."/>
            <person name="Seki M."/>
            <person name="Tanaka D."/>
            <person name="Nakamura S."/>
            <person name="Suzuki N."/>
            <person name="Isshiki T."/>
        </authorList>
    </citation>
    <scope>NUCLEOTIDE SEQUENCE</scope>
    <source>
        <strain evidence="4">Pbs-1</strain>
    </source>
</reference>
<keyword evidence="3" id="KW-0732">Signal</keyword>
<sequence length="247" mass="28824">MMLRFNFFKRKIKYITLFLLCITESYAQEINEVKAKILILKKDNFIAVKAQAENEGVLFKDEFNYNLLVLKKSKDGSYSNNKQSGEFSLKPNEKKELSLIRLSLNPDEELRAYLFIKHKETLIDKDTLIIVPKKVGGIIKKEKIDESNFVLKGLVIEEAITKIGKDFYDFFYQEYLLSGLKYPFIIKIKEKPGLRRTTVLIIEADDKKVFEFMTMPGEDFLKRAVKASLVRLSSYSKQRNTLLSYKI</sequence>
<name>A0AB33KU03_9FLAO</name>
<dbReference type="InterPro" id="IPR018900">
    <property type="entry name" value="Curli_CsgE"/>
</dbReference>
<dbReference type="Gene3D" id="2.60.40.2420">
    <property type="match status" value="1"/>
</dbReference>
<dbReference type="EMBL" id="AP035888">
    <property type="protein sequence ID" value="BFP67891.1"/>
    <property type="molecule type" value="Genomic_DNA"/>
</dbReference>
<evidence type="ECO:0000313" key="4">
    <source>
        <dbReference type="EMBL" id="BFP67891.1"/>
    </source>
</evidence>
<dbReference type="Pfam" id="PF10627">
    <property type="entry name" value="CsgE"/>
    <property type="match status" value="1"/>
</dbReference>
<comment type="function">
    <text evidence="1">May be involved in the biogenesis of curli organelles.</text>
</comment>
<protein>
    <recommendedName>
        <fullName evidence="2">Curli production assembly/transport component CsgE</fullName>
    </recommendedName>
</protein>